<dbReference type="Proteomes" id="UP000019364">
    <property type="component" value="Unassembled WGS sequence"/>
</dbReference>
<keyword evidence="2" id="KW-1185">Reference proteome</keyword>
<evidence type="ECO:0008006" key="3">
    <source>
        <dbReference type="Google" id="ProtNLM"/>
    </source>
</evidence>
<sequence>MLIINEYQVEAVKDPFHILTGDRYEFTLQIEVAEDDEIFTENGLYVRVIYRVEDDNFGIVKYEVYEKGTDKYQDLELEDDEIAMIDLFCKEHLSDE</sequence>
<accession>W7YF61</accession>
<dbReference type="InterPro" id="IPR045424">
    <property type="entry name" value="DUF6509"/>
</dbReference>
<organism evidence="1 2">
    <name type="scientific">Paenibacillus pini JCM 16418</name>
    <dbReference type="NCBI Taxonomy" id="1236976"/>
    <lineage>
        <taxon>Bacteria</taxon>
        <taxon>Bacillati</taxon>
        <taxon>Bacillota</taxon>
        <taxon>Bacilli</taxon>
        <taxon>Bacillales</taxon>
        <taxon>Paenibacillaceae</taxon>
        <taxon>Paenibacillus</taxon>
    </lineage>
</organism>
<comment type="caution">
    <text evidence="1">The sequence shown here is derived from an EMBL/GenBank/DDBJ whole genome shotgun (WGS) entry which is preliminary data.</text>
</comment>
<dbReference type="EMBL" id="BAVZ01000001">
    <property type="protein sequence ID" value="GAF06133.1"/>
    <property type="molecule type" value="Genomic_DNA"/>
</dbReference>
<gene>
    <name evidence="1" type="ORF">JCM16418_78</name>
</gene>
<dbReference type="Pfam" id="PF20119">
    <property type="entry name" value="DUF6509"/>
    <property type="match status" value="1"/>
</dbReference>
<name>W7YF61_9BACL</name>
<proteinExistence type="predicted"/>
<dbReference type="RefSeq" id="WP_036645089.1">
    <property type="nucleotide sequence ID" value="NZ_BAVZ01000001.1"/>
</dbReference>
<dbReference type="STRING" id="1236976.JCM16418_78"/>
<evidence type="ECO:0000313" key="2">
    <source>
        <dbReference type="Proteomes" id="UP000019364"/>
    </source>
</evidence>
<evidence type="ECO:0000313" key="1">
    <source>
        <dbReference type="EMBL" id="GAF06133.1"/>
    </source>
</evidence>
<protein>
    <recommendedName>
        <fullName evidence="3">Pullulanase</fullName>
    </recommendedName>
</protein>
<dbReference type="eggNOG" id="ENOG5032Z6A">
    <property type="taxonomic scope" value="Bacteria"/>
</dbReference>
<reference evidence="1 2" key="1">
    <citation type="journal article" date="2014" name="Genome Announc.">
        <title>Draft Genome Sequence of Paenibacillus pini JCM 16418T, Isolated from the Rhizosphere of Pine Tree.</title>
        <authorList>
            <person name="Yuki M."/>
            <person name="Oshima K."/>
            <person name="Suda W."/>
            <person name="Oshida Y."/>
            <person name="Kitamura K."/>
            <person name="Iida Y."/>
            <person name="Hattori M."/>
            <person name="Ohkuma M."/>
        </authorList>
    </citation>
    <scope>NUCLEOTIDE SEQUENCE [LARGE SCALE GENOMIC DNA]</scope>
    <source>
        <strain evidence="1 2">JCM 16418</strain>
    </source>
</reference>
<dbReference type="OrthoDB" id="2736409at2"/>
<dbReference type="AlphaFoldDB" id="W7YF61"/>